<dbReference type="RefSeq" id="WP_344909395.1">
    <property type="nucleotide sequence ID" value="NZ_BAABDL010000005.1"/>
</dbReference>
<name>A0ABP7V1Q1_9BACI</name>
<feature type="region of interest" description="Disordered" evidence="1">
    <location>
        <begin position="29"/>
        <end position="83"/>
    </location>
</feature>
<gene>
    <name evidence="2" type="ORF">GCM10022410_01230</name>
</gene>
<sequence length="83" mass="9724">MADQKKIIKVDDLIIQAENVYFEPVVREARPVHPLFGPRPARVEQPQPELDSEENTDEEEKAETTEEPESERQPNRRPPFSWL</sequence>
<protein>
    <submittedName>
        <fullName evidence="2">Uncharacterized protein</fullName>
    </submittedName>
</protein>
<evidence type="ECO:0000256" key="1">
    <source>
        <dbReference type="SAM" id="MobiDB-lite"/>
    </source>
</evidence>
<proteinExistence type="predicted"/>
<accession>A0ABP7V1Q1</accession>
<evidence type="ECO:0000313" key="2">
    <source>
        <dbReference type="EMBL" id="GAA4057585.1"/>
    </source>
</evidence>
<evidence type="ECO:0000313" key="3">
    <source>
        <dbReference type="Proteomes" id="UP001501734"/>
    </source>
</evidence>
<organism evidence="2 3">
    <name type="scientific">Amphibacillus indicireducens</name>
    <dbReference type="NCBI Taxonomy" id="1076330"/>
    <lineage>
        <taxon>Bacteria</taxon>
        <taxon>Bacillati</taxon>
        <taxon>Bacillota</taxon>
        <taxon>Bacilli</taxon>
        <taxon>Bacillales</taxon>
        <taxon>Bacillaceae</taxon>
        <taxon>Amphibacillus</taxon>
    </lineage>
</organism>
<dbReference type="EMBL" id="BAABDL010000005">
    <property type="protein sequence ID" value="GAA4057585.1"/>
    <property type="molecule type" value="Genomic_DNA"/>
</dbReference>
<keyword evidence="3" id="KW-1185">Reference proteome</keyword>
<feature type="compositionally biased region" description="Acidic residues" evidence="1">
    <location>
        <begin position="50"/>
        <end position="69"/>
    </location>
</feature>
<comment type="caution">
    <text evidence="2">The sequence shown here is derived from an EMBL/GenBank/DDBJ whole genome shotgun (WGS) entry which is preliminary data.</text>
</comment>
<dbReference type="Proteomes" id="UP001501734">
    <property type="component" value="Unassembled WGS sequence"/>
</dbReference>
<reference evidence="3" key="1">
    <citation type="journal article" date="2019" name="Int. J. Syst. Evol. Microbiol.">
        <title>The Global Catalogue of Microorganisms (GCM) 10K type strain sequencing project: providing services to taxonomists for standard genome sequencing and annotation.</title>
        <authorList>
            <consortium name="The Broad Institute Genomics Platform"/>
            <consortium name="The Broad Institute Genome Sequencing Center for Infectious Disease"/>
            <person name="Wu L."/>
            <person name="Ma J."/>
        </authorList>
    </citation>
    <scope>NUCLEOTIDE SEQUENCE [LARGE SCALE GENOMIC DNA]</scope>
    <source>
        <strain evidence="3">JCM 17250</strain>
    </source>
</reference>